<organism evidence="1 2">
    <name type="scientific">Pseudomonas japonica</name>
    <dbReference type="NCBI Taxonomy" id="256466"/>
    <lineage>
        <taxon>Bacteria</taxon>
        <taxon>Pseudomonadati</taxon>
        <taxon>Pseudomonadota</taxon>
        <taxon>Gammaproteobacteria</taxon>
        <taxon>Pseudomonadales</taxon>
        <taxon>Pseudomonadaceae</taxon>
        <taxon>Pseudomonas</taxon>
    </lineage>
</organism>
<evidence type="ECO:0000313" key="2">
    <source>
        <dbReference type="Proteomes" id="UP000198407"/>
    </source>
</evidence>
<name>A0A239BRS4_9PSED</name>
<sequence>MKQYVVISLAAVVLSGCLDKSEQNAALATSINAIASMEVNKKSPDMAVKSWWRLKDAGAAMFVEACKNYVSMQGPYLDKLSELSTPDIYSDPSCSETADAFDRQITKVDVQSDTRAVVMAQIRNTTPPEAGAELTGDDRKRKEAGEAFQYVLERSDSKADWKISEVSTRSSWAGDWDRIFQKPTPVSNSWVYNAQQ</sequence>
<dbReference type="Proteomes" id="UP000198407">
    <property type="component" value="Unassembled WGS sequence"/>
</dbReference>
<keyword evidence="2" id="KW-1185">Reference proteome</keyword>
<dbReference type="RefSeq" id="WP_042125069.1">
    <property type="nucleotide sequence ID" value="NZ_FZOL01000003.1"/>
</dbReference>
<proteinExistence type="predicted"/>
<dbReference type="OrthoDB" id="8655488at2"/>
<dbReference type="AlphaFoldDB" id="A0A239BRS4"/>
<dbReference type="EMBL" id="FZOL01000003">
    <property type="protein sequence ID" value="SNS10707.1"/>
    <property type="molecule type" value="Genomic_DNA"/>
</dbReference>
<accession>A0A239BRS4</accession>
<gene>
    <name evidence="1" type="ORF">SAMN05444352_103164</name>
</gene>
<evidence type="ECO:0000313" key="1">
    <source>
        <dbReference type="EMBL" id="SNS10707.1"/>
    </source>
</evidence>
<evidence type="ECO:0008006" key="3">
    <source>
        <dbReference type="Google" id="ProtNLM"/>
    </source>
</evidence>
<dbReference type="PROSITE" id="PS51257">
    <property type="entry name" value="PROKAR_LIPOPROTEIN"/>
    <property type="match status" value="1"/>
</dbReference>
<reference evidence="2" key="1">
    <citation type="submission" date="2017-06" db="EMBL/GenBank/DDBJ databases">
        <authorList>
            <person name="Varghese N."/>
            <person name="Submissions S."/>
        </authorList>
    </citation>
    <scope>NUCLEOTIDE SEQUENCE [LARGE SCALE GENOMIC DNA]</scope>
    <source>
        <strain evidence="2">DSM 22348</strain>
    </source>
</reference>
<protein>
    <recommendedName>
        <fullName evidence="3">Lipoprotein</fullName>
    </recommendedName>
</protein>